<evidence type="ECO:0000313" key="2">
    <source>
        <dbReference type="EMBL" id="GAA5052799.1"/>
    </source>
</evidence>
<evidence type="ECO:0000256" key="1">
    <source>
        <dbReference type="SAM" id="SignalP"/>
    </source>
</evidence>
<evidence type="ECO:0000313" key="3">
    <source>
        <dbReference type="Proteomes" id="UP001500518"/>
    </source>
</evidence>
<reference evidence="3" key="1">
    <citation type="journal article" date="2019" name="Int. J. Syst. Evol. Microbiol.">
        <title>The Global Catalogue of Microorganisms (GCM) 10K type strain sequencing project: providing services to taxonomists for standard genome sequencing and annotation.</title>
        <authorList>
            <consortium name="The Broad Institute Genomics Platform"/>
            <consortium name="The Broad Institute Genome Sequencing Center for Infectious Disease"/>
            <person name="Wu L."/>
            <person name="Ma J."/>
        </authorList>
    </citation>
    <scope>NUCLEOTIDE SEQUENCE [LARGE SCALE GENOMIC DNA]</scope>
    <source>
        <strain evidence="3">JCM 18014</strain>
    </source>
</reference>
<comment type="caution">
    <text evidence="2">The sequence shown here is derived from an EMBL/GenBank/DDBJ whole genome shotgun (WGS) entry which is preliminary data.</text>
</comment>
<feature type="signal peptide" evidence="1">
    <location>
        <begin position="1"/>
        <end position="25"/>
    </location>
</feature>
<name>A0ABP9K7C2_9SPHN</name>
<keyword evidence="3" id="KW-1185">Reference proteome</keyword>
<evidence type="ECO:0008006" key="4">
    <source>
        <dbReference type="Google" id="ProtNLM"/>
    </source>
</evidence>
<dbReference type="EMBL" id="BAABHV010000009">
    <property type="protein sequence ID" value="GAA5052799.1"/>
    <property type="molecule type" value="Genomic_DNA"/>
</dbReference>
<accession>A0ABP9K7C2</accession>
<organism evidence="2 3">
    <name type="scientific">Erythrobacter westpacificensis</name>
    <dbReference type="NCBI Taxonomy" id="1055231"/>
    <lineage>
        <taxon>Bacteria</taxon>
        <taxon>Pseudomonadati</taxon>
        <taxon>Pseudomonadota</taxon>
        <taxon>Alphaproteobacteria</taxon>
        <taxon>Sphingomonadales</taxon>
        <taxon>Erythrobacteraceae</taxon>
        <taxon>Erythrobacter/Porphyrobacter group</taxon>
        <taxon>Erythrobacter</taxon>
    </lineage>
</organism>
<proteinExistence type="predicted"/>
<feature type="chain" id="PRO_5047123078" description="UrcA family protein" evidence="1">
    <location>
        <begin position="26"/>
        <end position="119"/>
    </location>
</feature>
<sequence length="119" mass="12920">MLTIKTGIISTIAFVALGATTSAAAQDLVVRENGVHSIEVRFGDLDVQSTDGQRRLESRIRAAARRVCGDAPKRLSLEETMDIRNCVNLARDGAMTALASNTSERIVVAVRFEDDSTRQ</sequence>
<dbReference type="Proteomes" id="UP001500518">
    <property type="component" value="Unassembled WGS sequence"/>
</dbReference>
<protein>
    <recommendedName>
        <fullName evidence="4">UrcA family protein</fullName>
    </recommendedName>
</protein>
<dbReference type="NCBIfam" id="TIGR04433">
    <property type="entry name" value="UrcA_uranyl"/>
    <property type="match status" value="1"/>
</dbReference>
<dbReference type="RefSeq" id="WP_346032396.1">
    <property type="nucleotide sequence ID" value="NZ_BAABHV010000009.1"/>
</dbReference>
<keyword evidence="1" id="KW-0732">Signal</keyword>
<dbReference type="InterPro" id="IPR030972">
    <property type="entry name" value="UrcA_uranyl"/>
</dbReference>
<gene>
    <name evidence="2" type="ORF">GCM10023208_14100</name>
</gene>